<sequence>MRYNALIAAAYAAVMGRFGIKPDLRRRINKALRRPIETDFTVFRHFRNPEGAIYLDVGAHRGATIEAVRLFQNDLPVVAFEPNPGRIETLRDRFADDRAVVIAPCGLGDRTGTFELFVPYYKGAPFDGLASFHREEAESALNPECIWGFDRAHLEIRRFSCQVRQLDAFALKPAFIKIDVQGAEAAVIEGGRETIAACKPVILMENNRPETDASALFERGYEAYALQGNRLVHGQLGSLNTFYIHPERRSVFPPALYA</sequence>
<accession>A0A380TF41</accession>
<dbReference type="AlphaFoldDB" id="A0A380TF41"/>
<name>A0A380TF41_9ZZZZ</name>
<protein>
    <submittedName>
        <fullName evidence="2">Methyltransferase, FkbM family</fullName>
    </submittedName>
</protein>
<dbReference type="GO" id="GO:0032259">
    <property type="term" value="P:methylation"/>
    <property type="evidence" value="ECO:0007669"/>
    <property type="project" value="UniProtKB-KW"/>
</dbReference>
<proteinExistence type="predicted"/>
<dbReference type="Pfam" id="PF05050">
    <property type="entry name" value="Methyltransf_21"/>
    <property type="match status" value="1"/>
</dbReference>
<dbReference type="NCBIfam" id="TIGR01444">
    <property type="entry name" value="fkbM_fam"/>
    <property type="match status" value="1"/>
</dbReference>
<evidence type="ECO:0000313" key="2">
    <source>
        <dbReference type="EMBL" id="SUS06274.1"/>
    </source>
</evidence>
<dbReference type="InterPro" id="IPR052514">
    <property type="entry name" value="SAM-dependent_MTase"/>
</dbReference>
<organism evidence="2">
    <name type="scientific">metagenome</name>
    <dbReference type="NCBI Taxonomy" id="256318"/>
    <lineage>
        <taxon>unclassified sequences</taxon>
        <taxon>metagenomes</taxon>
    </lineage>
</organism>
<evidence type="ECO:0000259" key="1">
    <source>
        <dbReference type="Pfam" id="PF05050"/>
    </source>
</evidence>
<dbReference type="GO" id="GO:0008168">
    <property type="term" value="F:methyltransferase activity"/>
    <property type="evidence" value="ECO:0007669"/>
    <property type="project" value="UniProtKB-KW"/>
</dbReference>
<gene>
    <name evidence="2" type="ORF">DF3PB_2600003</name>
</gene>
<dbReference type="InterPro" id="IPR029063">
    <property type="entry name" value="SAM-dependent_MTases_sf"/>
</dbReference>
<dbReference type="SUPFAM" id="SSF53335">
    <property type="entry name" value="S-adenosyl-L-methionine-dependent methyltransferases"/>
    <property type="match status" value="1"/>
</dbReference>
<feature type="domain" description="Methyltransferase FkbM" evidence="1">
    <location>
        <begin position="56"/>
        <end position="210"/>
    </location>
</feature>
<dbReference type="InterPro" id="IPR006342">
    <property type="entry name" value="FkbM_mtfrase"/>
</dbReference>
<dbReference type="Gene3D" id="3.40.50.150">
    <property type="entry name" value="Vaccinia Virus protein VP39"/>
    <property type="match status" value="1"/>
</dbReference>
<dbReference type="PANTHER" id="PTHR34203">
    <property type="entry name" value="METHYLTRANSFERASE, FKBM FAMILY PROTEIN"/>
    <property type="match status" value="1"/>
</dbReference>
<keyword evidence="2" id="KW-0808">Transferase</keyword>
<keyword evidence="2" id="KW-0489">Methyltransferase</keyword>
<dbReference type="PANTHER" id="PTHR34203:SF15">
    <property type="entry name" value="SLL1173 PROTEIN"/>
    <property type="match status" value="1"/>
</dbReference>
<dbReference type="EMBL" id="UIDG01000180">
    <property type="protein sequence ID" value="SUS06274.1"/>
    <property type="molecule type" value="Genomic_DNA"/>
</dbReference>
<reference evidence="2" key="1">
    <citation type="submission" date="2018-07" db="EMBL/GenBank/DDBJ databases">
        <authorList>
            <person name="Quirk P.G."/>
            <person name="Krulwich T.A."/>
        </authorList>
    </citation>
    <scope>NUCLEOTIDE SEQUENCE</scope>
</reference>